<keyword evidence="7" id="KW-1185">Reference proteome</keyword>
<dbReference type="InterPro" id="IPR027417">
    <property type="entry name" value="P-loop_NTPase"/>
</dbReference>
<dbReference type="PROSITE" id="PS50893">
    <property type="entry name" value="ABC_TRANSPORTER_2"/>
    <property type="match status" value="1"/>
</dbReference>
<evidence type="ECO:0000259" key="5">
    <source>
        <dbReference type="PROSITE" id="PS50893"/>
    </source>
</evidence>
<reference evidence="6 7" key="1">
    <citation type="submission" date="2022-03" db="EMBL/GenBank/DDBJ databases">
        <title>Pseudonocardia alaer sp. nov., a novel actinomycete isolated from reed forest soil.</title>
        <authorList>
            <person name="Wang L."/>
        </authorList>
    </citation>
    <scope>NUCLEOTIDE SEQUENCE [LARGE SCALE GENOMIC DNA]</scope>
    <source>
        <strain evidence="6 7">Y-16303</strain>
    </source>
</reference>
<accession>A0ABS9TG27</accession>
<name>A0ABS9TG27_9PSEU</name>
<protein>
    <submittedName>
        <fullName evidence="6">ATP-binding cassette domain-containing protein</fullName>
    </submittedName>
</protein>
<evidence type="ECO:0000256" key="1">
    <source>
        <dbReference type="ARBA" id="ARBA00005417"/>
    </source>
</evidence>
<evidence type="ECO:0000256" key="4">
    <source>
        <dbReference type="ARBA" id="ARBA00022840"/>
    </source>
</evidence>
<organism evidence="6 7">
    <name type="scientific">Pseudonocardia alaniniphila</name>
    <dbReference type="NCBI Taxonomy" id="75291"/>
    <lineage>
        <taxon>Bacteria</taxon>
        <taxon>Bacillati</taxon>
        <taxon>Actinomycetota</taxon>
        <taxon>Actinomycetes</taxon>
        <taxon>Pseudonocardiales</taxon>
        <taxon>Pseudonocardiaceae</taxon>
        <taxon>Pseudonocardia</taxon>
    </lineage>
</organism>
<comment type="similarity">
    <text evidence="1">Belongs to the ABC transporter superfamily.</text>
</comment>
<evidence type="ECO:0000313" key="7">
    <source>
        <dbReference type="Proteomes" id="UP001299970"/>
    </source>
</evidence>
<evidence type="ECO:0000256" key="3">
    <source>
        <dbReference type="ARBA" id="ARBA00022741"/>
    </source>
</evidence>
<dbReference type="PROSITE" id="PS00211">
    <property type="entry name" value="ABC_TRANSPORTER_1"/>
    <property type="match status" value="1"/>
</dbReference>
<evidence type="ECO:0000256" key="2">
    <source>
        <dbReference type="ARBA" id="ARBA00022448"/>
    </source>
</evidence>
<evidence type="ECO:0000313" key="6">
    <source>
        <dbReference type="EMBL" id="MCH6167489.1"/>
    </source>
</evidence>
<dbReference type="GO" id="GO:0005524">
    <property type="term" value="F:ATP binding"/>
    <property type="evidence" value="ECO:0007669"/>
    <property type="project" value="UniProtKB-KW"/>
</dbReference>
<dbReference type="EMBL" id="JAKXMK010000014">
    <property type="protein sequence ID" value="MCH6167489.1"/>
    <property type="molecule type" value="Genomic_DNA"/>
</dbReference>
<dbReference type="Gene3D" id="3.40.50.300">
    <property type="entry name" value="P-loop containing nucleotide triphosphate hydrolases"/>
    <property type="match status" value="1"/>
</dbReference>
<dbReference type="PANTHER" id="PTHR43335:SF4">
    <property type="entry name" value="ABC TRANSPORTER, ATP-BINDING PROTEIN"/>
    <property type="match status" value="1"/>
</dbReference>
<sequence length="202" mass="21446">MLIVDGLVRRFGPAVVLAGVGFSLEPGRAAAVVGPNGAGKTTLLRCVVGADRPDAGEVRLDGRPLREDDPRVRATVASVLDDVEFFPDLSVAEHLDLLARAHGAEPDTAPVLAELGLAALADRTPVGLSSGERRRLALASCLVRPRRLLVLDEPEQRLDAEGRQWLVERLEQEKAAGRAVLFASHDTAVVDAVADQTVELGT</sequence>
<dbReference type="InterPro" id="IPR017871">
    <property type="entry name" value="ABC_transporter-like_CS"/>
</dbReference>
<keyword evidence="4 6" id="KW-0067">ATP-binding</keyword>
<dbReference type="InterPro" id="IPR003593">
    <property type="entry name" value="AAA+_ATPase"/>
</dbReference>
<dbReference type="CDD" id="cd03230">
    <property type="entry name" value="ABC_DR_subfamily_A"/>
    <property type="match status" value="1"/>
</dbReference>
<comment type="caution">
    <text evidence="6">The sequence shown here is derived from an EMBL/GenBank/DDBJ whole genome shotgun (WGS) entry which is preliminary data.</text>
</comment>
<proteinExistence type="inferred from homology"/>
<keyword evidence="2" id="KW-0813">Transport</keyword>
<keyword evidence="3" id="KW-0547">Nucleotide-binding</keyword>
<dbReference type="SUPFAM" id="SSF52540">
    <property type="entry name" value="P-loop containing nucleoside triphosphate hydrolases"/>
    <property type="match status" value="1"/>
</dbReference>
<dbReference type="PANTHER" id="PTHR43335">
    <property type="entry name" value="ABC TRANSPORTER, ATP-BINDING PROTEIN"/>
    <property type="match status" value="1"/>
</dbReference>
<gene>
    <name evidence="6" type="ORF">MMF94_17520</name>
</gene>
<feature type="domain" description="ABC transporter" evidence="5">
    <location>
        <begin position="2"/>
        <end position="200"/>
    </location>
</feature>
<dbReference type="InterPro" id="IPR003439">
    <property type="entry name" value="ABC_transporter-like_ATP-bd"/>
</dbReference>
<dbReference type="RefSeq" id="WP_241037902.1">
    <property type="nucleotide sequence ID" value="NZ_BAAAJF010000005.1"/>
</dbReference>
<dbReference type="Proteomes" id="UP001299970">
    <property type="component" value="Unassembled WGS sequence"/>
</dbReference>
<dbReference type="SMART" id="SM00382">
    <property type="entry name" value="AAA"/>
    <property type="match status" value="1"/>
</dbReference>
<dbReference type="Pfam" id="PF00005">
    <property type="entry name" value="ABC_tran"/>
    <property type="match status" value="1"/>
</dbReference>